<feature type="repeat" description="WD" evidence="10">
    <location>
        <begin position="21"/>
        <end position="46"/>
    </location>
</feature>
<dbReference type="Pfam" id="PF09453">
    <property type="entry name" value="HIRA_B"/>
    <property type="match status" value="1"/>
</dbReference>
<accession>A0A9W8KX38</accession>
<dbReference type="InterPro" id="IPR019775">
    <property type="entry name" value="WD40_repeat_CS"/>
</dbReference>
<dbReference type="Pfam" id="PF24105">
    <property type="entry name" value="Beta-prop_CAF1B_HIR1"/>
    <property type="match status" value="1"/>
</dbReference>
<evidence type="ECO:0000256" key="8">
    <source>
        <dbReference type="ARBA" id="ARBA00023163"/>
    </source>
</evidence>
<evidence type="ECO:0000313" key="15">
    <source>
        <dbReference type="EMBL" id="KAJ2673269.1"/>
    </source>
</evidence>
<dbReference type="InterPro" id="IPR015943">
    <property type="entry name" value="WD40/YVTN_repeat-like_dom_sf"/>
</dbReference>
<dbReference type="GO" id="GO:0000417">
    <property type="term" value="C:HIR complex"/>
    <property type="evidence" value="ECO:0007669"/>
    <property type="project" value="TreeGrafter"/>
</dbReference>
<keyword evidence="9 11" id="KW-0539">Nucleus</keyword>
<feature type="repeat" description="WD" evidence="10">
    <location>
        <begin position="148"/>
        <end position="189"/>
    </location>
</feature>
<name>A0A9W8KX38_9FUNG</name>
<dbReference type="PROSITE" id="PS50294">
    <property type="entry name" value="WD_REPEATS_REGION"/>
    <property type="match status" value="4"/>
</dbReference>
<dbReference type="SMART" id="SM00320">
    <property type="entry name" value="WD40"/>
    <property type="match status" value="6"/>
</dbReference>
<keyword evidence="4 10" id="KW-0853">WD repeat</keyword>
<keyword evidence="6 11" id="KW-0156">Chromatin regulator</keyword>
<dbReference type="InterPro" id="IPR019015">
    <property type="entry name" value="HIRA_B_motif"/>
</dbReference>
<dbReference type="PROSITE" id="PS50082">
    <property type="entry name" value="WD_REPEATS_2"/>
    <property type="match status" value="4"/>
</dbReference>
<dbReference type="PANTHER" id="PTHR13831:SF0">
    <property type="entry name" value="PROTEIN HIRA"/>
    <property type="match status" value="1"/>
</dbReference>
<protein>
    <recommendedName>
        <fullName evidence="11">Protein HIR</fullName>
    </recommendedName>
</protein>
<feature type="repeat" description="WD" evidence="10">
    <location>
        <begin position="62"/>
        <end position="94"/>
    </location>
</feature>
<evidence type="ECO:0000256" key="1">
    <source>
        <dbReference type="ARBA" id="ARBA00002677"/>
    </source>
</evidence>
<feature type="region of interest" description="Disordered" evidence="12">
    <location>
        <begin position="470"/>
        <end position="504"/>
    </location>
</feature>
<evidence type="ECO:0000256" key="5">
    <source>
        <dbReference type="ARBA" id="ARBA00022737"/>
    </source>
</evidence>
<dbReference type="GO" id="GO:0000785">
    <property type="term" value="C:chromatin"/>
    <property type="evidence" value="ECO:0007669"/>
    <property type="project" value="TreeGrafter"/>
</dbReference>
<dbReference type="Pfam" id="PF07569">
    <property type="entry name" value="Hira"/>
    <property type="match status" value="1"/>
</dbReference>
<dbReference type="PANTHER" id="PTHR13831">
    <property type="entry name" value="MEMBER OF THE HIR1 FAMILY OF WD-REPEAT PROTEINS"/>
    <property type="match status" value="1"/>
</dbReference>
<evidence type="ECO:0000259" key="13">
    <source>
        <dbReference type="Pfam" id="PF07569"/>
    </source>
</evidence>
<dbReference type="EMBL" id="JANBTW010000070">
    <property type="protein sequence ID" value="KAJ2673269.1"/>
    <property type="molecule type" value="Genomic_DNA"/>
</dbReference>
<feature type="repeat" description="WD" evidence="10">
    <location>
        <begin position="108"/>
        <end position="147"/>
    </location>
</feature>
<reference evidence="15" key="1">
    <citation type="submission" date="2022-07" db="EMBL/GenBank/DDBJ databases">
        <title>Phylogenomic reconstructions and comparative analyses of Kickxellomycotina fungi.</title>
        <authorList>
            <person name="Reynolds N.K."/>
            <person name="Stajich J.E."/>
            <person name="Barry K."/>
            <person name="Grigoriev I.V."/>
            <person name="Crous P."/>
            <person name="Smith M.E."/>
        </authorList>
    </citation>
    <scope>NUCLEOTIDE SEQUENCE</scope>
    <source>
        <strain evidence="15">NRRL 3115</strain>
    </source>
</reference>
<sequence>MRITKPEWLHHDADKKKLTAIFSVDFHPTGTLLATAGMDNKIRIWNTSAITTDASERLYTTLTAHSGAVLSVRFSPTGRYLASGADDMVVLIWEHDTELRTWQPIRRLVGHESDVCDLAWSSRFLASCGLDNNIFIWDAQTFDIVKRIRGHEQFVKGVTFDPAERFLASQSDDKSLKIWRTSDWQLHRTITKPFEDNIFSTYFCRPSWAPDGDCIALANAANGRVPVAAVVTREWSVDLSLVGHHAAIEAVRFNPRVFSNSSAEDPPLCVCAAGGQDRSVTVWLTNQSVPLVAATELFSGSLLDLAWHTLSVPEKEPDGPSVVARLAACSFDGTVAVLEFTEDELGLPIDMGEQEEMLVKHGWTKASNNNKRGAVDEPGDSKRPRPIAESVVQLRMEAENKAGEAPAGGSVAETAPVGGSAAETTLVGSTVGVQSTIQHTADVKMPVPVRTKSGKKRVAPLFVRPLGVAPSMAAAQPAQLKEREQQEQQEQQGRHGDHEQLDQGSTAVPRVAVNAPLHIDALLLQPRPHSKQQNKNDAYITLGPQSLVHSQLTSLARIHLTVPRLVAQLKSPRVTAHNTQTQSTLTYTGASKWTKRLPPVLLVASSPWVVASSTQGLLHLFDPRGARLLPPLVREAQLAHLVCRGPFCLALDCIGQLDVFNVELMSSVVQTSVAPLLYSETMTKKKSQQQAPPSTALTKVDITAKTGMPLVTLADGRLFVFHGALKTWVKVEDPEEYEGSEHKNNNGKLQLVAQMSDAEKHSVTMDHLEHLVWTADLTNSDTHYVDILARQLARSGDTNRIKFWLDTLLGPPLVPGLCPECPRWQPTLASTPKRQLLQRILPILAANRHLQSIVAEYSSALDQVLATKNNSGL</sequence>
<keyword evidence="5 11" id="KW-0677">Repeat</keyword>
<dbReference type="InterPro" id="IPR055410">
    <property type="entry name" value="Beta-prop_CAF1B_HIR1"/>
</dbReference>
<proteinExistence type="inferred from homology"/>
<feature type="domain" description="Protein HIRA-like C-terminal" evidence="13">
    <location>
        <begin position="625"/>
        <end position="749"/>
    </location>
</feature>
<dbReference type="AlphaFoldDB" id="A0A9W8KX38"/>
<feature type="region of interest" description="Disordered" evidence="12">
    <location>
        <begin position="366"/>
        <end position="386"/>
    </location>
</feature>
<dbReference type="Proteomes" id="UP001151518">
    <property type="component" value="Unassembled WGS sequence"/>
</dbReference>
<evidence type="ECO:0000256" key="3">
    <source>
        <dbReference type="ARBA" id="ARBA00007306"/>
    </source>
</evidence>
<feature type="compositionally biased region" description="Basic and acidic residues" evidence="12">
    <location>
        <begin position="480"/>
        <end position="501"/>
    </location>
</feature>
<comment type="subcellular location">
    <subcellularLocation>
        <location evidence="2 11">Nucleus</location>
    </subcellularLocation>
</comment>
<gene>
    <name evidence="15" type="primary">HIR1</name>
    <name evidence="15" type="ORF">GGI25_004788</name>
</gene>
<dbReference type="InterPro" id="IPR036322">
    <property type="entry name" value="WD40_repeat_dom_sf"/>
</dbReference>
<keyword evidence="7 11" id="KW-0805">Transcription regulation</keyword>
<evidence type="ECO:0000259" key="14">
    <source>
        <dbReference type="Pfam" id="PF24105"/>
    </source>
</evidence>
<evidence type="ECO:0000313" key="16">
    <source>
        <dbReference type="Proteomes" id="UP001151518"/>
    </source>
</evidence>
<evidence type="ECO:0000256" key="9">
    <source>
        <dbReference type="ARBA" id="ARBA00023242"/>
    </source>
</evidence>
<dbReference type="OrthoDB" id="1741719at2759"/>
<comment type="function">
    <text evidence="1 11">Required for replication-independent chromatin assembly and for the periodic repression of histone gene transcription during the cell cycle.</text>
</comment>
<dbReference type="CDD" id="cd00200">
    <property type="entry name" value="WD40"/>
    <property type="match status" value="1"/>
</dbReference>
<evidence type="ECO:0000256" key="2">
    <source>
        <dbReference type="ARBA" id="ARBA00004123"/>
    </source>
</evidence>
<dbReference type="Gene3D" id="2.130.10.10">
    <property type="entry name" value="YVTN repeat-like/Quinoprotein amine dehydrogenase"/>
    <property type="match status" value="2"/>
</dbReference>
<comment type="similarity">
    <text evidence="3 11">Belongs to the WD repeat HIR1 family.</text>
</comment>
<dbReference type="InterPro" id="IPR011494">
    <property type="entry name" value="HIRA-like_C"/>
</dbReference>
<feature type="compositionally biased region" description="Basic and acidic residues" evidence="12">
    <location>
        <begin position="373"/>
        <end position="383"/>
    </location>
</feature>
<dbReference type="InterPro" id="IPR031120">
    <property type="entry name" value="HIR1-like"/>
</dbReference>
<feature type="domain" description="CAF1B/HIR1 beta-propeller" evidence="14">
    <location>
        <begin position="1"/>
        <end position="345"/>
    </location>
</feature>
<organism evidence="15 16">
    <name type="scientific">Coemansia spiralis</name>
    <dbReference type="NCBI Taxonomy" id="417178"/>
    <lineage>
        <taxon>Eukaryota</taxon>
        <taxon>Fungi</taxon>
        <taxon>Fungi incertae sedis</taxon>
        <taxon>Zoopagomycota</taxon>
        <taxon>Kickxellomycotina</taxon>
        <taxon>Kickxellomycetes</taxon>
        <taxon>Kickxellales</taxon>
        <taxon>Kickxellaceae</taxon>
        <taxon>Coemansia</taxon>
    </lineage>
</organism>
<dbReference type="GO" id="GO:0031491">
    <property type="term" value="F:nucleosome binding"/>
    <property type="evidence" value="ECO:0007669"/>
    <property type="project" value="TreeGrafter"/>
</dbReference>
<dbReference type="SUPFAM" id="SSF50978">
    <property type="entry name" value="WD40 repeat-like"/>
    <property type="match status" value="1"/>
</dbReference>
<dbReference type="InterPro" id="IPR001680">
    <property type="entry name" value="WD40_rpt"/>
</dbReference>
<evidence type="ECO:0000256" key="6">
    <source>
        <dbReference type="ARBA" id="ARBA00022853"/>
    </source>
</evidence>
<keyword evidence="8 11" id="KW-0804">Transcription</keyword>
<evidence type="ECO:0000256" key="12">
    <source>
        <dbReference type="SAM" id="MobiDB-lite"/>
    </source>
</evidence>
<dbReference type="PROSITE" id="PS00678">
    <property type="entry name" value="WD_REPEATS_1"/>
    <property type="match status" value="1"/>
</dbReference>
<evidence type="ECO:0000256" key="7">
    <source>
        <dbReference type="ARBA" id="ARBA00023015"/>
    </source>
</evidence>
<dbReference type="GO" id="GO:0006338">
    <property type="term" value="P:chromatin remodeling"/>
    <property type="evidence" value="ECO:0007669"/>
    <property type="project" value="InterPro"/>
</dbReference>
<keyword evidence="11" id="KW-0678">Repressor</keyword>
<evidence type="ECO:0000256" key="10">
    <source>
        <dbReference type="PROSITE-ProRule" id="PRU00221"/>
    </source>
</evidence>
<dbReference type="GO" id="GO:0005634">
    <property type="term" value="C:nucleus"/>
    <property type="evidence" value="ECO:0007669"/>
    <property type="project" value="UniProtKB-SubCell"/>
</dbReference>
<comment type="caution">
    <text evidence="15">The sequence shown here is derived from an EMBL/GenBank/DDBJ whole genome shotgun (WGS) entry which is preliminary data.</text>
</comment>
<evidence type="ECO:0000256" key="11">
    <source>
        <dbReference type="RuleBase" id="RU364014"/>
    </source>
</evidence>
<dbReference type="GO" id="GO:0006355">
    <property type="term" value="P:regulation of DNA-templated transcription"/>
    <property type="evidence" value="ECO:0007669"/>
    <property type="project" value="InterPro"/>
</dbReference>
<evidence type="ECO:0000256" key="4">
    <source>
        <dbReference type="ARBA" id="ARBA00022574"/>
    </source>
</evidence>
<dbReference type="GO" id="GO:0006351">
    <property type="term" value="P:DNA-templated transcription"/>
    <property type="evidence" value="ECO:0007669"/>
    <property type="project" value="InterPro"/>
</dbReference>